<keyword evidence="10" id="KW-1185">Reference proteome</keyword>
<evidence type="ECO:0000256" key="6">
    <source>
        <dbReference type="ARBA" id="ARBA00023136"/>
    </source>
</evidence>
<accession>A0A6M6JVX9</accession>
<proteinExistence type="inferred from homology"/>
<dbReference type="PANTHER" id="PTHR30353">
    <property type="entry name" value="INNER MEMBRANE PROTEIN DEDA-RELATED"/>
    <property type="match status" value="1"/>
</dbReference>
<evidence type="ECO:0000256" key="3">
    <source>
        <dbReference type="ARBA" id="ARBA00022475"/>
    </source>
</evidence>
<evidence type="ECO:0000313" key="10">
    <source>
        <dbReference type="Proteomes" id="UP000505377"/>
    </source>
</evidence>
<dbReference type="AlphaFoldDB" id="A0A6M6JVX9"/>
<dbReference type="InterPro" id="IPR032818">
    <property type="entry name" value="DedA-like"/>
</dbReference>
<dbReference type="GO" id="GO:0005886">
    <property type="term" value="C:plasma membrane"/>
    <property type="evidence" value="ECO:0007669"/>
    <property type="project" value="UniProtKB-SubCell"/>
</dbReference>
<name>A0A6M6JVX9_9PSEU</name>
<keyword evidence="6 7" id="KW-0472">Membrane</keyword>
<sequence length="194" mass="19571">MDWTDPTALGYPVVFGGVLLGSIVPVVPTGAVVGAAAAIAVTTGRLSLVLVLLLSVAGALIGDLVTFALARAGGAAAKRWLARGQSQDRLDAVRGQFATRGGLLVVVGRLLPAGRIPVLLAAGALDYPWRRLVPAALLACVLWAAAYAVLGVVSGGLFDSPVVATLVATGLVFAVAGVSALVSRLRSDARKARA</sequence>
<feature type="domain" description="VTT" evidence="8">
    <location>
        <begin position="39"/>
        <end position="151"/>
    </location>
</feature>
<dbReference type="Proteomes" id="UP000505377">
    <property type="component" value="Chromosome"/>
</dbReference>
<dbReference type="PANTHER" id="PTHR30353:SF0">
    <property type="entry name" value="TRANSMEMBRANE PROTEIN"/>
    <property type="match status" value="1"/>
</dbReference>
<organism evidence="9 10">
    <name type="scientific">Pseudonocardia broussonetiae</name>
    <dbReference type="NCBI Taxonomy" id="2736640"/>
    <lineage>
        <taxon>Bacteria</taxon>
        <taxon>Bacillati</taxon>
        <taxon>Actinomycetota</taxon>
        <taxon>Actinomycetes</taxon>
        <taxon>Pseudonocardiales</taxon>
        <taxon>Pseudonocardiaceae</taxon>
        <taxon>Pseudonocardia</taxon>
    </lineage>
</organism>
<dbReference type="RefSeq" id="WP_172167664.1">
    <property type="nucleotide sequence ID" value="NZ_CP053564.1"/>
</dbReference>
<reference evidence="9 10" key="1">
    <citation type="submission" date="2020-05" db="EMBL/GenBank/DDBJ databases">
        <authorList>
            <person name="Mo P."/>
        </authorList>
    </citation>
    <scope>NUCLEOTIDE SEQUENCE [LARGE SCALE GENOMIC DNA]</scope>
    <source>
        <strain evidence="9 10">Gen01</strain>
    </source>
</reference>
<feature type="transmembrane region" description="Helical" evidence="7">
    <location>
        <begin position="48"/>
        <end position="70"/>
    </location>
</feature>
<feature type="transmembrane region" description="Helical" evidence="7">
    <location>
        <begin position="12"/>
        <end position="41"/>
    </location>
</feature>
<protein>
    <submittedName>
        <fullName evidence="9">DedA family protein</fullName>
    </submittedName>
</protein>
<keyword evidence="3 7" id="KW-1003">Cell membrane</keyword>
<feature type="transmembrane region" description="Helical" evidence="7">
    <location>
        <begin position="132"/>
        <end position="150"/>
    </location>
</feature>
<evidence type="ECO:0000256" key="5">
    <source>
        <dbReference type="ARBA" id="ARBA00022989"/>
    </source>
</evidence>
<evidence type="ECO:0000256" key="4">
    <source>
        <dbReference type="ARBA" id="ARBA00022692"/>
    </source>
</evidence>
<comment type="subcellular location">
    <subcellularLocation>
        <location evidence="1 7">Cell membrane</location>
        <topology evidence="1 7">Multi-pass membrane protein</topology>
    </subcellularLocation>
</comment>
<feature type="transmembrane region" description="Helical" evidence="7">
    <location>
        <begin position="103"/>
        <end position="125"/>
    </location>
</feature>
<comment type="similarity">
    <text evidence="2 7">Belongs to the DedA family.</text>
</comment>
<feature type="transmembrane region" description="Helical" evidence="7">
    <location>
        <begin position="162"/>
        <end position="183"/>
    </location>
</feature>
<keyword evidence="4 7" id="KW-0812">Transmembrane</keyword>
<evidence type="ECO:0000313" key="9">
    <source>
        <dbReference type="EMBL" id="QJY50301.1"/>
    </source>
</evidence>
<dbReference type="InterPro" id="IPR032816">
    <property type="entry name" value="VTT_dom"/>
</dbReference>
<evidence type="ECO:0000256" key="7">
    <source>
        <dbReference type="RuleBase" id="RU367016"/>
    </source>
</evidence>
<dbReference type="KEGG" id="pbro:HOP40_01415"/>
<dbReference type="Pfam" id="PF09335">
    <property type="entry name" value="VTT_dom"/>
    <property type="match status" value="1"/>
</dbReference>
<evidence type="ECO:0000256" key="1">
    <source>
        <dbReference type="ARBA" id="ARBA00004651"/>
    </source>
</evidence>
<keyword evidence="5 7" id="KW-1133">Transmembrane helix</keyword>
<evidence type="ECO:0000259" key="8">
    <source>
        <dbReference type="Pfam" id="PF09335"/>
    </source>
</evidence>
<dbReference type="EMBL" id="CP053564">
    <property type="protein sequence ID" value="QJY50301.1"/>
    <property type="molecule type" value="Genomic_DNA"/>
</dbReference>
<evidence type="ECO:0000256" key="2">
    <source>
        <dbReference type="ARBA" id="ARBA00010792"/>
    </source>
</evidence>
<gene>
    <name evidence="9" type="ORF">HOP40_01415</name>
</gene>